<comment type="caution">
    <text evidence="6">The sequence shown here is derived from an EMBL/GenBank/DDBJ whole genome shotgun (WGS) entry which is preliminary data.</text>
</comment>
<dbReference type="Gene3D" id="1.10.260.40">
    <property type="entry name" value="lambda repressor-like DNA-binding domains"/>
    <property type="match status" value="1"/>
</dbReference>
<dbReference type="PROSITE" id="PS50932">
    <property type="entry name" value="HTH_LACI_2"/>
    <property type="match status" value="1"/>
</dbReference>
<dbReference type="Pfam" id="PF00356">
    <property type="entry name" value="LacI"/>
    <property type="match status" value="1"/>
</dbReference>
<dbReference type="Proteomes" id="UP000292385">
    <property type="component" value="Unassembled WGS sequence"/>
</dbReference>
<proteinExistence type="predicted"/>
<dbReference type="CDD" id="cd01392">
    <property type="entry name" value="HTH_LacI"/>
    <property type="match status" value="1"/>
</dbReference>
<dbReference type="SMART" id="SM00354">
    <property type="entry name" value="HTH_LACI"/>
    <property type="match status" value="1"/>
</dbReference>
<dbReference type="Proteomes" id="UP000294225">
    <property type="component" value="Unassembled WGS sequence"/>
</dbReference>
<keyword evidence="7" id="KW-1185">Reference proteome</keyword>
<evidence type="ECO:0000313" key="5">
    <source>
        <dbReference type="EMBL" id="TCC24501.1"/>
    </source>
</evidence>
<dbReference type="EMBL" id="SJKC01000008">
    <property type="protein sequence ID" value="TCC30004.1"/>
    <property type="molecule type" value="Genomic_DNA"/>
</dbReference>
<keyword evidence="1" id="KW-0805">Transcription regulation</keyword>
<dbReference type="PANTHER" id="PTHR30146:SF153">
    <property type="entry name" value="LACTOSE OPERON REPRESSOR"/>
    <property type="match status" value="1"/>
</dbReference>
<dbReference type="InterPro" id="IPR010982">
    <property type="entry name" value="Lambda_DNA-bd_dom_sf"/>
</dbReference>
<evidence type="ECO:0000313" key="6">
    <source>
        <dbReference type="EMBL" id="TCC30004.1"/>
    </source>
</evidence>
<dbReference type="PANTHER" id="PTHR30146">
    <property type="entry name" value="LACI-RELATED TRANSCRIPTIONAL REPRESSOR"/>
    <property type="match status" value="1"/>
</dbReference>
<dbReference type="SUPFAM" id="SSF47413">
    <property type="entry name" value="lambda repressor-like DNA-binding domains"/>
    <property type="match status" value="1"/>
</dbReference>
<dbReference type="GO" id="GO:0000976">
    <property type="term" value="F:transcription cis-regulatory region binding"/>
    <property type="evidence" value="ECO:0007669"/>
    <property type="project" value="TreeGrafter"/>
</dbReference>
<keyword evidence="3" id="KW-0804">Transcription</keyword>
<accession>A0A4R0IDI0</accession>
<dbReference type="Pfam" id="PF13377">
    <property type="entry name" value="Peripla_BP_3"/>
    <property type="match status" value="1"/>
</dbReference>
<dbReference type="InterPro" id="IPR046335">
    <property type="entry name" value="LacI/GalR-like_sensor"/>
</dbReference>
<dbReference type="GO" id="GO:0003700">
    <property type="term" value="F:DNA-binding transcription factor activity"/>
    <property type="evidence" value="ECO:0007669"/>
    <property type="project" value="TreeGrafter"/>
</dbReference>
<evidence type="ECO:0000256" key="2">
    <source>
        <dbReference type="ARBA" id="ARBA00023125"/>
    </source>
</evidence>
<dbReference type="AlphaFoldDB" id="A0A4R0IDI0"/>
<protein>
    <submittedName>
        <fullName evidence="6">LacI family transcriptional regulator</fullName>
    </submittedName>
</protein>
<dbReference type="InterPro" id="IPR028082">
    <property type="entry name" value="Peripla_BP_I"/>
</dbReference>
<dbReference type="SUPFAM" id="SSF53822">
    <property type="entry name" value="Periplasmic binding protein-like I"/>
    <property type="match status" value="1"/>
</dbReference>
<sequence length="351" mass="36319">MSPVKGRVTLATVAGSAGVSVATVSKVLNGRSDVSPSTRARVQDVLEKHGYVGRRPDTVHRDTIELFYQGVVNAYSVEVIQGVIEAGQAAGVDVVLTSHPKHPPTANGGTPGRAAGWIRQLTATGRRAAIGVTSELSAADLAALARARLPLVVIDPANTPEPDVISVGSTNFAGGMAAAQHLLSLGHRRIGYVGGPPTSGCNQARLSGYRSAMESVGADVPAEYVWMSDFLYEDGLAGGTKLLDLRERPTAIFAGSDEVALGILEAARARGLRVPEDLSVVGFDDTEVARLASPPLTTVRQPLREMGAVAVRTALQLAAGEPVASHHVELATTLIIRGSAAPHGLSSVAAS</sequence>
<dbReference type="InterPro" id="IPR000843">
    <property type="entry name" value="HTH_LacI"/>
</dbReference>
<evidence type="ECO:0000313" key="8">
    <source>
        <dbReference type="Proteomes" id="UP000294225"/>
    </source>
</evidence>
<dbReference type="Gene3D" id="3.40.50.2300">
    <property type="match status" value="2"/>
</dbReference>
<evidence type="ECO:0000259" key="4">
    <source>
        <dbReference type="PROSITE" id="PS50932"/>
    </source>
</evidence>
<dbReference type="EMBL" id="SJJY01000002">
    <property type="protein sequence ID" value="TCC24501.1"/>
    <property type="molecule type" value="Genomic_DNA"/>
</dbReference>
<evidence type="ECO:0000256" key="3">
    <source>
        <dbReference type="ARBA" id="ARBA00023163"/>
    </source>
</evidence>
<evidence type="ECO:0000313" key="7">
    <source>
        <dbReference type="Proteomes" id="UP000292385"/>
    </source>
</evidence>
<feature type="domain" description="HTH lacI-type" evidence="4">
    <location>
        <begin position="8"/>
        <end position="65"/>
    </location>
</feature>
<evidence type="ECO:0000256" key="1">
    <source>
        <dbReference type="ARBA" id="ARBA00023015"/>
    </source>
</evidence>
<keyword evidence="2" id="KW-0238">DNA-binding</keyword>
<gene>
    <name evidence="5" type="ORF">E0H58_09670</name>
    <name evidence="6" type="ORF">E0H92_39105</name>
</gene>
<reference evidence="7 8" key="1">
    <citation type="submission" date="2019-02" db="EMBL/GenBank/DDBJ databases">
        <title>Kribbella capetownensis sp. nov. and Kribbella speibonae sp. nov., isolated from soil.</title>
        <authorList>
            <person name="Curtis S.M."/>
            <person name="Norton I."/>
            <person name="Everest G.J."/>
            <person name="Meyers P.R."/>
        </authorList>
    </citation>
    <scope>NUCLEOTIDE SEQUENCE [LARGE SCALE GENOMIC DNA]</scope>
    <source>
        <strain evidence="5 7">SK5</strain>
        <strain evidence="6 8">YM55</strain>
    </source>
</reference>
<dbReference type="RefSeq" id="WP_131460996.1">
    <property type="nucleotide sequence ID" value="NZ_SJJY01000002.1"/>
</dbReference>
<organism evidence="6 8">
    <name type="scientific">Kribbella speibonae</name>
    <dbReference type="NCBI Taxonomy" id="1572660"/>
    <lineage>
        <taxon>Bacteria</taxon>
        <taxon>Bacillati</taxon>
        <taxon>Actinomycetota</taxon>
        <taxon>Actinomycetes</taxon>
        <taxon>Propionibacteriales</taxon>
        <taxon>Kribbellaceae</taxon>
        <taxon>Kribbella</taxon>
    </lineage>
</organism>
<name>A0A4R0IDI0_9ACTN</name>